<organism evidence="3 4">
    <name type="scientific">Taphrina deformans (strain PYCC 5710 / ATCC 11124 / CBS 356.35 / IMI 108563 / JCM 9778 / NBRC 8474)</name>
    <name type="common">Peach leaf curl fungus</name>
    <name type="synonym">Lalaria deformans</name>
    <dbReference type="NCBI Taxonomy" id="1097556"/>
    <lineage>
        <taxon>Eukaryota</taxon>
        <taxon>Fungi</taxon>
        <taxon>Dikarya</taxon>
        <taxon>Ascomycota</taxon>
        <taxon>Taphrinomycotina</taxon>
        <taxon>Taphrinomycetes</taxon>
        <taxon>Taphrinales</taxon>
        <taxon>Taphrinaceae</taxon>
        <taxon>Taphrina</taxon>
    </lineage>
</organism>
<sequence length="436" mass="48131">MAKATATRPVTSSVGNKRKAKDEIESGTYNATKKRRQAGPLPTNNNNKNNNGSDEDDAGFTFTRPAAKAKKSTAPPTRSSPRNHPRTAPVATSATPRATKPPADSTYHGLSNGSDSFIALPVSDTPIIRKNQALRQNGGDGRRRSSLSMRGKRASSIGNGFQSLPHPDIPASEFYKHISEDLPDPVRMKQLLAWCARKSIDDSKSRPSLHGKETDEQIQAANIARTIEEEVLKDLIENKITTSWYHQPDQPLTVLEKKPHPQNVNNAAKMKEMEEKIAQLEAEERTWNELLAHHKSTSTTMDDKDTSPGATDEPQSVSGERFAKSVERAVDLDLLPAHEAEFMHSVTTRAESHVENSRVADNWLREGESNLEFQVDSLLHSLHQQQQYLKQADALSGKLLEAAARAITVAEEQGKLESHNRGIGSIDVLRQISRKS</sequence>
<dbReference type="Proteomes" id="UP000013776">
    <property type="component" value="Unassembled WGS sequence"/>
</dbReference>
<evidence type="ECO:0000256" key="1">
    <source>
        <dbReference type="SAM" id="Coils"/>
    </source>
</evidence>
<evidence type="ECO:0000313" key="4">
    <source>
        <dbReference type="Proteomes" id="UP000013776"/>
    </source>
</evidence>
<evidence type="ECO:0000313" key="3">
    <source>
        <dbReference type="EMBL" id="CCG82206.1"/>
    </source>
</evidence>
<keyword evidence="4" id="KW-1185">Reference proteome</keyword>
<dbReference type="PANTHER" id="PTHR14778:SF2">
    <property type="entry name" value="KINETOCHORE-ASSOCIATED PROTEIN DSN1 HOMOLOG"/>
    <property type="match status" value="1"/>
</dbReference>
<dbReference type="GO" id="GO:0007059">
    <property type="term" value="P:chromosome segregation"/>
    <property type="evidence" value="ECO:0007669"/>
    <property type="project" value="InterPro"/>
</dbReference>
<proteinExistence type="predicted"/>
<dbReference type="InterPro" id="IPR013218">
    <property type="entry name" value="Dsn1/Mis13"/>
</dbReference>
<dbReference type="GO" id="GO:0051301">
    <property type="term" value="P:cell division"/>
    <property type="evidence" value="ECO:0007669"/>
    <property type="project" value="InterPro"/>
</dbReference>
<dbReference type="eggNOG" id="ENOG502S2VJ">
    <property type="taxonomic scope" value="Eukaryota"/>
</dbReference>
<dbReference type="Pfam" id="PF08202">
    <property type="entry name" value="MIS13"/>
    <property type="match status" value="1"/>
</dbReference>
<feature type="region of interest" description="Disordered" evidence="2">
    <location>
        <begin position="1"/>
        <end position="119"/>
    </location>
</feature>
<keyword evidence="1" id="KW-0175">Coiled coil</keyword>
<reference evidence="3 4" key="1">
    <citation type="journal article" date="2013" name="MBio">
        <title>Genome sequencing of the plant pathogen Taphrina deformans, the causal agent of peach leaf curl.</title>
        <authorList>
            <person name="Cisse O.H."/>
            <person name="Almeida J.M.G.C.F."/>
            <person name="Fonseca A."/>
            <person name="Kumar A.A."/>
            <person name="Salojaervi J."/>
            <person name="Overmyer K."/>
            <person name="Hauser P.M."/>
            <person name="Pagni M."/>
        </authorList>
    </citation>
    <scope>NUCLEOTIDE SEQUENCE [LARGE SCALE GENOMIC DNA]</scope>
    <source>
        <strain evidence="4">PYCC 5710 / ATCC 11124 / CBS 356.35 / IMI 108563 / JCM 9778 / NBRC 8474</strain>
    </source>
</reference>
<name>R4X933_TAPDE</name>
<evidence type="ECO:0000256" key="2">
    <source>
        <dbReference type="SAM" id="MobiDB-lite"/>
    </source>
</evidence>
<dbReference type="VEuPathDB" id="FungiDB:TAPDE_002202"/>
<dbReference type="AlphaFoldDB" id="R4X933"/>
<gene>
    <name evidence="3" type="ORF">TAPDE_002202</name>
</gene>
<dbReference type="OrthoDB" id="3364649at2759"/>
<feature type="region of interest" description="Disordered" evidence="2">
    <location>
        <begin position="295"/>
        <end position="319"/>
    </location>
</feature>
<feature type="region of interest" description="Disordered" evidence="2">
    <location>
        <begin position="131"/>
        <end position="165"/>
    </location>
</feature>
<dbReference type="GO" id="GO:0000444">
    <property type="term" value="C:MIS12/MIND type complex"/>
    <property type="evidence" value="ECO:0007669"/>
    <property type="project" value="InterPro"/>
</dbReference>
<dbReference type="EMBL" id="CAHR02000074">
    <property type="protein sequence ID" value="CCG82206.1"/>
    <property type="molecule type" value="Genomic_DNA"/>
</dbReference>
<protein>
    <submittedName>
        <fullName evidence="3">Kinetochore protein mis13</fullName>
    </submittedName>
</protein>
<feature type="coiled-coil region" evidence="1">
    <location>
        <begin position="263"/>
        <end position="290"/>
    </location>
</feature>
<accession>R4X933</accession>
<comment type="caution">
    <text evidence="3">The sequence shown here is derived from an EMBL/GenBank/DDBJ whole genome shotgun (WGS) entry which is preliminary data.</text>
</comment>
<dbReference type="PANTHER" id="PTHR14778">
    <property type="entry name" value="KINETOCHORE-ASSOCIATED PROTEIN DSN1 HOMOLOG"/>
    <property type="match status" value="1"/>
</dbReference>
<dbReference type="STRING" id="1097556.R4X933"/>